<evidence type="ECO:0000313" key="3">
    <source>
        <dbReference type="Proteomes" id="UP000691718"/>
    </source>
</evidence>
<accession>A0A8S3XIH9</accession>
<comment type="caution">
    <text evidence="2">The sequence shown here is derived from an EMBL/GenBank/DDBJ whole genome shotgun (WGS) entry which is preliminary data.</text>
</comment>
<proteinExistence type="predicted"/>
<dbReference type="Proteomes" id="UP000691718">
    <property type="component" value="Unassembled WGS sequence"/>
</dbReference>
<keyword evidence="3" id="KW-1185">Reference proteome</keyword>
<reference evidence="2" key="1">
    <citation type="submission" date="2021-04" db="EMBL/GenBank/DDBJ databases">
        <authorList>
            <person name="Tunstrom K."/>
        </authorList>
    </citation>
    <scope>NUCLEOTIDE SEQUENCE</scope>
</reference>
<feature type="region of interest" description="Disordered" evidence="1">
    <location>
        <begin position="1"/>
        <end position="38"/>
    </location>
</feature>
<dbReference type="EMBL" id="CAJQZP010001169">
    <property type="protein sequence ID" value="CAG5024955.1"/>
    <property type="molecule type" value="Genomic_DNA"/>
</dbReference>
<feature type="compositionally biased region" description="Polar residues" evidence="1">
    <location>
        <begin position="1"/>
        <end position="28"/>
    </location>
</feature>
<protein>
    <submittedName>
        <fullName evidence="2">(apollo) hypothetical protein</fullName>
    </submittedName>
</protein>
<dbReference type="OrthoDB" id="10035396at2759"/>
<evidence type="ECO:0000256" key="1">
    <source>
        <dbReference type="SAM" id="MobiDB-lite"/>
    </source>
</evidence>
<evidence type="ECO:0000313" key="2">
    <source>
        <dbReference type="EMBL" id="CAG5024955.1"/>
    </source>
</evidence>
<sequence>MTQQLFDKGMLTNSPRLSSFSGATNQGNIELADKTDKESEEQLFTEVYCGKRQRSSSDAVMRNQKQAKLNYWLATPAVPTSNRFKGLEVIEQADKPEIQTPKPTRPPPLFMDGVKNIQPLMKLLEDVAKGEYEIKVLQGDRVKIQPKSAESYSTIYKELKAKDTEFYSYLPKLDRSFRVVLKHLHPSTDKEDIKIAIEELHHKVVNVWNIQNSRTKQALPM</sequence>
<dbReference type="AlphaFoldDB" id="A0A8S3XIH9"/>
<gene>
    <name evidence="2" type="ORF">PAPOLLO_LOCUS18237</name>
</gene>
<name>A0A8S3XIH9_PARAO</name>
<organism evidence="2 3">
    <name type="scientific">Parnassius apollo</name>
    <name type="common">Apollo butterfly</name>
    <name type="synonym">Papilio apollo</name>
    <dbReference type="NCBI Taxonomy" id="110799"/>
    <lineage>
        <taxon>Eukaryota</taxon>
        <taxon>Metazoa</taxon>
        <taxon>Ecdysozoa</taxon>
        <taxon>Arthropoda</taxon>
        <taxon>Hexapoda</taxon>
        <taxon>Insecta</taxon>
        <taxon>Pterygota</taxon>
        <taxon>Neoptera</taxon>
        <taxon>Endopterygota</taxon>
        <taxon>Lepidoptera</taxon>
        <taxon>Glossata</taxon>
        <taxon>Ditrysia</taxon>
        <taxon>Papilionoidea</taxon>
        <taxon>Papilionidae</taxon>
        <taxon>Parnassiinae</taxon>
        <taxon>Parnassini</taxon>
        <taxon>Parnassius</taxon>
        <taxon>Parnassius</taxon>
    </lineage>
</organism>